<evidence type="ECO:0000313" key="1">
    <source>
        <dbReference type="EMBL" id="KFI20404.1"/>
    </source>
</evidence>
<comment type="caution">
    <text evidence="1">The sequence shown here is derived from an EMBL/GenBank/DDBJ whole genome shotgun (WGS) entry which is preliminary data.</text>
</comment>
<dbReference type="Proteomes" id="UP000028839">
    <property type="component" value="Unassembled WGS sequence"/>
</dbReference>
<accession>A0A0E2Z4J2</accession>
<sequence>MMSMTSDAKQFYETVDTHHRDSTPGALRGEVWLTIQTYQAQGLIRGRRAIDGKPAIIGLIGFADRLKSLWQAIRFDDPYADWWLLKVEEGIADSRTQLLTLQQRMEGLVASNGALEFAIAQSSRPQRVSLQFANPYAFRAAQLLGQYDQLMCTDMTLHHLGIDIPGDLVDQVAGCGRWIRRVFALPQGYHCLDIRRADIQKGTPVAVKARERMGEIPDDILCGNRLPSLRPVAFRQIDSRAPVVTGEA</sequence>
<name>A0A0E2Z4J2_9GAMM</name>
<proteinExistence type="predicted"/>
<dbReference type="OrthoDB" id="8524550at2"/>
<dbReference type="InterPro" id="IPR014996">
    <property type="entry name" value="AcaB"/>
</dbReference>
<gene>
    <name evidence="1" type="ORF">IB75_03315</name>
</gene>
<dbReference type="AlphaFoldDB" id="A0A0E2Z4J2"/>
<dbReference type="Pfam" id="PF08900">
    <property type="entry name" value="AcaB"/>
    <property type="match status" value="1"/>
</dbReference>
<protein>
    <recommendedName>
        <fullName evidence="3">TIGR03761 family integrating conjugative element protein</fullName>
    </recommendedName>
</protein>
<dbReference type="NCBIfam" id="TIGR03761">
    <property type="entry name" value="ICE_PFL4669"/>
    <property type="match status" value="1"/>
</dbReference>
<evidence type="ECO:0000313" key="2">
    <source>
        <dbReference type="Proteomes" id="UP000028839"/>
    </source>
</evidence>
<dbReference type="HOGENOM" id="CLU_082088_1_1_6"/>
<dbReference type="EMBL" id="JPGN01000021">
    <property type="protein sequence ID" value="KFI20404.1"/>
    <property type="molecule type" value="Genomic_DNA"/>
</dbReference>
<reference evidence="1 2" key="1">
    <citation type="submission" date="2014-07" db="EMBL/GenBank/DDBJ databases">
        <title>Comparative analysis of Nitrosococcus oceani genome inventories of strains from Pacific and Atlantic gyres.</title>
        <authorList>
            <person name="Lim C.K."/>
            <person name="Wang L."/>
            <person name="Sayavedra-Soto L.A."/>
            <person name="Klotz M.G."/>
        </authorList>
    </citation>
    <scope>NUCLEOTIDE SEQUENCE [LARGE SCALE GENOMIC DNA]</scope>
    <source>
        <strain evidence="1 2">C-27</strain>
    </source>
</reference>
<evidence type="ECO:0008006" key="3">
    <source>
        <dbReference type="Google" id="ProtNLM"/>
    </source>
</evidence>
<organism evidence="1 2">
    <name type="scientific">Nitrosococcus oceani C-27</name>
    <dbReference type="NCBI Taxonomy" id="314279"/>
    <lineage>
        <taxon>Bacteria</taxon>
        <taxon>Pseudomonadati</taxon>
        <taxon>Pseudomonadota</taxon>
        <taxon>Gammaproteobacteria</taxon>
        <taxon>Chromatiales</taxon>
        <taxon>Chromatiaceae</taxon>
        <taxon>Nitrosococcus</taxon>
    </lineage>
</organism>